<reference evidence="2" key="2">
    <citation type="submission" date="2021-04" db="EMBL/GenBank/DDBJ databases">
        <authorList>
            <person name="Gilroy R."/>
        </authorList>
    </citation>
    <scope>NUCLEOTIDE SEQUENCE</scope>
    <source>
        <strain evidence="2">CHK188-4685</strain>
    </source>
</reference>
<proteinExistence type="predicted"/>
<dbReference type="Pfam" id="PF09578">
    <property type="entry name" value="Spore_YabQ"/>
    <property type="match status" value="1"/>
</dbReference>
<organism evidence="2 3">
    <name type="scientific">Candidatus Enterocloster faecavium</name>
    <dbReference type="NCBI Taxonomy" id="2838560"/>
    <lineage>
        <taxon>Bacteria</taxon>
        <taxon>Bacillati</taxon>
        <taxon>Bacillota</taxon>
        <taxon>Clostridia</taxon>
        <taxon>Lachnospirales</taxon>
        <taxon>Lachnospiraceae</taxon>
        <taxon>Enterocloster</taxon>
    </lineage>
</organism>
<evidence type="ECO:0000313" key="3">
    <source>
        <dbReference type="Proteomes" id="UP000886804"/>
    </source>
</evidence>
<dbReference type="Proteomes" id="UP000886804">
    <property type="component" value="Unassembled WGS sequence"/>
</dbReference>
<name>A0A9D2L6X9_9FIRM</name>
<dbReference type="AlphaFoldDB" id="A0A9D2L6X9"/>
<dbReference type="InterPro" id="IPR019074">
    <property type="entry name" value="YabQ"/>
</dbReference>
<feature type="transmembrane region" description="Helical" evidence="1">
    <location>
        <begin position="7"/>
        <end position="26"/>
    </location>
</feature>
<dbReference type="NCBIfam" id="TIGR02893">
    <property type="entry name" value="spore_yabQ"/>
    <property type="match status" value="1"/>
</dbReference>
<reference evidence="2" key="1">
    <citation type="journal article" date="2021" name="PeerJ">
        <title>Extensive microbial diversity within the chicken gut microbiome revealed by metagenomics and culture.</title>
        <authorList>
            <person name="Gilroy R."/>
            <person name="Ravi A."/>
            <person name="Getino M."/>
            <person name="Pursley I."/>
            <person name="Horton D.L."/>
            <person name="Alikhan N.F."/>
            <person name="Baker D."/>
            <person name="Gharbi K."/>
            <person name="Hall N."/>
            <person name="Watson M."/>
            <person name="Adriaenssens E.M."/>
            <person name="Foster-Nyarko E."/>
            <person name="Jarju S."/>
            <person name="Secka A."/>
            <person name="Antonio M."/>
            <person name="Oren A."/>
            <person name="Chaudhuri R.R."/>
            <person name="La Ragione R."/>
            <person name="Hildebrand F."/>
            <person name="Pallen M.J."/>
        </authorList>
    </citation>
    <scope>NUCLEOTIDE SEQUENCE</scope>
    <source>
        <strain evidence="2">CHK188-4685</strain>
    </source>
</reference>
<feature type="transmembrane region" description="Helical" evidence="1">
    <location>
        <begin position="70"/>
        <end position="89"/>
    </location>
</feature>
<keyword evidence="1" id="KW-1133">Transmembrane helix</keyword>
<accession>A0A9D2L6X9</accession>
<keyword evidence="1" id="KW-0812">Transmembrane</keyword>
<sequence length="126" mass="14257">MSEMIRYEAGLILLSLSTGAWLMMVYDTLRILRLAVPHHPLVTGLEDFCYWIGASVVTFSLLYEQNGGQLRAYVIGGVLGGMILYDRIVSRFLFKVLKKLGKTLTIVKRRKRRDQPPDIPSEKKGG</sequence>
<dbReference type="EMBL" id="DWYS01000054">
    <property type="protein sequence ID" value="HJB07098.1"/>
    <property type="molecule type" value="Genomic_DNA"/>
</dbReference>
<evidence type="ECO:0000256" key="1">
    <source>
        <dbReference type="SAM" id="Phobius"/>
    </source>
</evidence>
<keyword evidence="1" id="KW-0472">Membrane</keyword>
<gene>
    <name evidence="2" type="ORF">H9716_04460</name>
</gene>
<comment type="caution">
    <text evidence="2">The sequence shown here is derived from an EMBL/GenBank/DDBJ whole genome shotgun (WGS) entry which is preliminary data.</text>
</comment>
<evidence type="ECO:0000313" key="2">
    <source>
        <dbReference type="EMBL" id="HJB07098.1"/>
    </source>
</evidence>
<protein>
    <submittedName>
        <fullName evidence="2">Spore cortex biosynthesis protein YabQ</fullName>
    </submittedName>
</protein>